<evidence type="ECO:0000313" key="10">
    <source>
        <dbReference type="EMBL" id="MBC5998520.1"/>
    </source>
</evidence>
<dbReference type="EMBL" id="JACRWC010000011">
    <property type="protein sequence ID" value="MBC5998520.1"/>
    <property type="molecule type" value="Genomic_DNA"/>
</dbReference>
<evidence type="ECO:0000313" key="11">
    <source>
        <dbReference type="Proteomes" id="UP000644115"/>
    </source>
</evidence>
<dbReference type="GO" id="GO:0071555">
    <property type="term" value="P:cell wall organization"/>
    <property type="evidence" value="ECO:0007669"/>
    <property type="project" value="UniProtKB-KW"/>
</dbReference>
<accession>A0A923NE37</accession>
<comment type="caution">
    <text evidence="10">The sequence shown here is derived from an EMBL/GenBank/DDBJ whole genome shotgun (WGS) entry which is preliminary data.</text>
</comment>
<dbReference type="GO" id="GO:0006508">
    <property type="term" value="P:proteolysis"/>
    <property type="evidence" value="ECO:0007669"/>
    <property type="project" value="InterPro"/>
</dbReference>
<dbReference type="Gene3D" id="3.40.710.10">
    <property type="entry name" value="DD-peptidase/beta-lactamase superfamily"/>
    <property type="match status" value="1"/>
</dbReference>
<feature type="domain" description="Peptidase S11 D-alanyl-D-alanine carboxypeptidase A N-terminal" evidence="9">
    <location>
        <begin position="2"/>
        <end position="160"/>
    </location>
</feature>
<name>A0A923NE37_9FIRM</name>
<keyword evidence="6" id="KW-0961">Cell wall biogenesis/degradation</keyword>
<dbReference type="InterPro" id="IPR018044">
    <property type="entry name" value="Peptidase_S11"/>
</dbReference>
<keyword evidence="11" id="KW-1185">Reference proteome</keyword>
<keyword evidence="2" id="KW-0732">Signal</keyword>
<evidence type="ECO:0000259" key="9">
    <source>
        <dbReference type="Pfam" id="PF00768"/>
    </source>
</evidence>
<protein>
    <submittedName>
        <fullName evidence="10">D-alanyl-D-alanine carboxypeptidase</fullName>
    </submittedName>
</protein>
<keyword evidence="10" id="KW-0121">Carboxypeptidase</keyword>
<keyword evidence="4" id="KW-0133">Cell shape</keyword>
<dbReference type="GO" id="GO:0008360">
    <property type="term" value="P:regulation of cell shape"/>
    <property type="evidence" value="ECO:0007669"/>
    <property type="project" value="UniProtKB-KW"/>
</dbReference>
<dbReference type="GO" id="GO:0009252">
    <property type="term" value="P:peptidoglycan biosynthetic process"/>
    <property type="evidence" value="ECO:0007669"/>
    <property type="project" value="UniProtKB-KW"/>
</dbReference>
<evidence type="ECO:0000256" key="5">
    <source>
        <dbReference type="ARBA" id="ARBA00022984"/>
    </source>
</evidence>
<dbReference type="SUPFAM" id="SSF56601">
    <property type="entry name" value="beta-lactamase/transpeptidase-like"/>
    <property type="match status" value="1"/>
</dbReference>
<dbReference type="PANTHER" id="PTHR21581">
    <property type="entry name" value="D-ALANYL-D-ALANINE CARBOXYPEPTIDASE"/>
    <property type="match status" value="1"/>
</dbReference>
<comment type="similarity">
    <text evidence="1 8">Belongs to the peptidase S11 family.</text>
</comment>
<feature type="non-terminal residue" evidence="10">
    <location>
        <position position="1"/>
    </location>
</feature>
<dbReference type="InterPro" id="IPR001967">
    <property type="entry name" value="Peptidase_S11_N"/>
</dbReference>
<evidence type="ECO:0000256" key="6">
    <source>
        <dbReference type="ARBA" id="ARBA00023316"/>
    </source>
</evidence>
<dbReference type="Proteomes" id="UP000644115">
    <property type="component" value="Unassembled WGS sequence"/>
</dbReference>
<dbReference type="InterPro" id="IPR012338">
    <property type="entry name" value="Beta-lactam/transpept-like"/>
</dbReference>
<evidence type="ECO:0000256" key="2">
    <source>
        <dbReference type="ARBA" id="ARBA00022729"/>
    </source>
</evidence>
<keyword evidence="3" id="KW-0378">Hydrolase</keyword>
<evidence type="ECO:0000256" key="4">
    <source>
        <dbReference type="ARBA" id="ARBA00022960"/>
    </source>
</evidence>
<reference evidence="10" key="1">
    <citation type="submission" date="2020-08" db="EMBL/GenBank/DDBJ databases">
        <authorList>
            <person name="Liu C."/>
            <person name="Sun Q."/>
        </authorList>
    </citation>
    <scope>NUCLEOTIDE SEQUENCE</scope>
    <source>
        <strain evidence="10">BX16</strain>
    </source>
</reference>
<evidence type="ECO:0000256" key="3">
    <source>
        <dbReference type="ARBA" id="ARBA00022801"/>
    </source>
</evidence>
<proteinExistence type="inferred from homology"/>
<dbReference type="PANTHER" id="PTHR21581:SF33">
    <property type="entry name" value="D-ALANYL-D-ALANINE CARBOXYPEPTIDASE DACB"/>
    <property type="match status" value="1"/>
</dbReference>
<organism evidence="10 11">
    <name type="scientific">Lentihominibacter faecis</name>
    <dbReference type="NCBI Taxonomy" id="2764712"/>
    <lineage>
        <taxon>Bacteria</taxon>
        <taxon>Bacillati</taxon>
        <taxon>Bacillota</taxon>
        <taxon>Clostridia</taxon>
        <taxon>Peptostreptococcales</taxon>
        <taxon>Anaerovoracaceae</taxon>
        <taxon>Lentihominibacter</taxon>
    </lineage>
</organism>
<dbReference type="AlphaFoldDB" id="A0A923NE37"/>
<dbReference type="GO" id="GO:0009002">
    <property type="term" value="F:serine-type D-Ala-D-Ala carboxypeptidase activity"/>
    <property type="evidence" value="ECO:0007669"/>
    <property type="project" value="InterPro"/>
</dbReference>
<sequence>QSLYLKAGEKISIEDLLYGMMLVSGNDSAVALSCVIGGTQQHFIEMMNRRADAIGCTGTHFTNPNGLFDEDHYTTARDLANITRTAMKNKTFRRMVAAKEWNADRPGSTYRHFVNKNKTVRQFDGGNGVKIGYTKASGRTLAASATRDGKNVICVVMSAPNWFQDAYRLMEYGFDVL</sequence>
<feature type="binding site" evidence="7">
    <location>
        <position position="130"/>
    </location>
    <ligand>
        <name>substrate</name>
    </ligand>
</feature>
<evidence type="ECO:0000256" key="1">
    <source>
        <dbReference type="ARBA" id="ARBA00007164"/>
    </source>
</evidence>
<evidence type="ECO:0000256" key="7">
    <source>
        <dbReference type="PIRSR" id="PIRSR618044-2"/>
    </source>
</evidence>
<evidence type="ECO:0000256" key="8">
    <source>
        <dbReference type="RuleBase" id="RU004016"/>
    </source>
</evidence>
<dbReference type="RefSeq" id="WP_346727817.1">
    <property type="nucleotide sequence ID" value="NZ_JACRWC010000011.1"/>
</dbReference>
<keyword evidence="10" id="KW-0645">Protease</keyword>
<dbReference type="Pfam" id="PF00768">
    <property type="entry name" value="Peptidase_S11"/>
    <property type="match status" value="1"/>
</dbReference>
<gene>
    <name evidence="10" type="ORF">H8876_00590</name>
</gene>
<dbReference type="PRINTS" id="PR00725">
    <property type="entry name" value="DADACBPTASE1"/>
</dbReference>
<keyword evidence="5" id="KW-0573">Peptidoglycan synthesis</keyword>